<dbReference type="AlphaFoldDB" id="A0A6J3M8E4"/>
<feature type="compositionally biased region" description="Basic and acidic residues" evidence="1">
    <location>
        <begin position="175"/>
        <end position="187"/>
    </location>
</feature>
<dbReference type="OrthoDB" id="10017101at2759"/>
<dbReference type="GeneID" id="54358377"/>
<evidence type="ECO:0000313" key="3">
    <source>
        <dbReference type="Proteomes" id="UP000504637"/>
    </source>
</evidence>
<reference evidence="4" key="3">
    <citation type="submission" date="2025-08" db="UniProtKB">
        <authorList>
            <consortium name="RefSeq"/>
        </authorList>
    </citation>
    <scope>IDENTIFICATION</scope>
    <source>
        <strain evidence="4">CBS 342.82</strain>
    </source>
</reference>
<sequence length="258" mass="27892">SSSPPPFHLLDIGCGSGKLTRAFAAHFAAAGFPAARVTGVDISAAVLVSARAQAEAEGFGPNVRFLRADPKGGGLPFEESRFDVVHCHQVLAHVSRPADAIAEMIRVVKKRRTGPPPGGLICLREGDLTTVRVTPASPLLEECFGVICAAHRSQGGEPAAGRHLAEWAREAIARKRWGEGGQRGKEEKKKKKKGKNAEADREAYGGHWPGRCRQGMFFEAAAAMGVPSGRMEEYALAWRRWIEDPMARIEMVHAEVLI</sequence>
<dbReference type="RefSeq" id="XP_033460910.1">
    <property type="nucleotide sequence ID" value="XM_033600577.1"/>
</dbReference>
<protein>
    <submittedName>
        <fullName evidence="4">S-adenosyl-L-methionine-dependent methyltransferase</fullName>
    </submittedName>
</protein>
<feature type="non-terminal residue" evidence="4">
    <location>
        <position position="1"/>
    </location>
</feature>
<dbReference type="InterPro" id="IPR029063">
    <property type="entry name" value="SAM-dependent_MTases_sf"/>
</dbReference>
<dbReference type="GO" id="GO:0008168">
    <property type="term" value="F:methyltransferase activity"/>
    <property type="evidence" value="ECO:0007669"/>
    <property type="project" value="UniProtKB-KW"/>
</dbReference>
<reference evidence="4" key="2">
    <citation type="submission" date="2020-04" db="EMBL/GenBank/DDBJ databases">
        <authorList>
            <consortium name="NCBI Genome Project"/>
        </authorList>
    </citation>
    <scope>NUCLEOTIDE SEQUENCE</scope>
    <source>
        <strain evidence="4">CBS 342.82</strain>
    </source>
</reference>
<feature type="region of interest" description="Disordered" evidence="1">
    <location>
        <begin position="175"/>
        <end position="206"/>
    </location>
</feature>
<dbReference type="GO" id="GO:0032259">
    <property type="term" value="P:methylation"/>
    <property type="evidence" value="ECO:0007669"/>
    <property type="project" value="UniProtKB-KW"/>
</dbReference>
<dbReference type="Proteomes" id="UP000504637">
    <property type="component" value="Unplaced"/>
</dbReference>
<evidence type="ECO:0000313" key="4">
    <source>
        <dbReference type="RefSeq" id="XP_033460910.1"/>
    </source>
</evidence>
<evidence type="ECO:0000256" key="1">
    <source>
        <dbReference type="SAM" id="MobiDB-lite"/>
    </source>
</evidence>
<reference evidence="4" key="1">
    <citation type="submission" date="2020-01" db="EMBL/GenBank/DDBJ databases">
        <authorList>
            <consortium name="DOE Joint Genome Institute"/>
            <person name="Haridas S."/>
            <person name="Albert R."/>
            <person name="Binder M."/>
            <person name="Bloem J."/>
            <person name="Labutti K."/>
            <person name="Salamov A."/>
            <person name="Andreopoulos B."/>
            <person name="Baker S.E."/>
            <person name="Barry K."/>
            <person name="Bills G."/>
            <person name="Bluhm B.H."/>
            <person name="Cannon C."/>
            <person name="Castanera R."/>
            <person name="Culley D.E."/>
            <person name="Daum C."/>
            <person name="Ezra D."/>
            <person name="Gonzalez J.B."/>
            <person name="Henrissat B."/>
            <person name="Kuo A."/>
            <person name="Liang C."/>
            <person name="Lipzen A."/>
            <person name="Lutzoni F."/>
            <person name="Magnuson J."/>
            <person name="Mondo S."/>
            <person name="Nolan M."/>
            <person name="Ohm R."/>
            <person name="Pangilinan J."/>
            <person name="Park H.-J."/>
            <person name="Ramirez L."/>
            <person name="Alfaro M."/>
            <person name="Sun H."/>
            <person name="Tritt A."/>
            <person name="Yoshinaga Y."/>
            <person name="Zwiers L.-H."/>
            <person name="Turgeon B.G."/>
            <person name="Goodwin S.B."/>
            <person name="Spatafora J.W."/>
            <person name="Crous P.W."/>
            <person name="Grigoriev I.V."/>
        </authorList>
    </citation>
    <scope>NUCLEOTIDE SEQUENCE</scope>
    <source>
        <strain evidence="4">CBS 342.82</strain>
    </source>
</reference>
<feature type="domain" description="Methyltransferase" evidence="2">
    <location>
        <begin position="10"/>
        <end position="110"/>
    </location>
</feature>
<accession>A0A6J3M8E4</accession>
<proteinExistence type="predicted"/>
<organism evidence="4">
    <name type="scientific">Dissoconium aciculare CBS 342.82</name>
    <dbReference type="NCBI Taxonomy" id="1314786"/>
    <lineage>
        <taxon>Eukaryota</taxon>
        <taxon>Fungi</taxon>
        <taxon>Dikarya</taxon>
        <taxon>Ascomycota</taxon>
        <taxon>Pezizomycotina</taxon>
        <taxon>Dothideomycetes</taxon>
        <taxon>Dothideomycetidae</taxon>
        <taxon>Mycosphaerellales</taxon>
        <taxon>Dissoconiaceae</taxon>
        <taxon>Dissoconium</taxon>
    </lineage>
</organism>
<keyword evidence="4" id="KW-0808">Transferase</keyword>
<feature type="compositionally biased region" description="Basic and acidic residues" evidence="1">
    <location>
        <begin position="195"/>
        <end position="204"/>
    </location>
</feature>
<keyword evidence="3" id="KW-1185">Reference proteome</keyword>
<dbReference type="CDD" id="cd02440">
    <property type="entry name" value="AdoMet_MTases"/>
    <property type="match status" value="1"/>
</dbReference>
<keyword evidence="4" id="KW-0489">Methyltransferase</keyword>
<feature type="non-terminal residue" evidence="4">
    <location>
        <position position="258"/>
    </location>
</feature>
<dbReference type="Pfam" id="PF13649">
    <property type="entry name" value="Methyltransf_25"/>
    <property type="match status" value="1"/>
</dbReference>
<evidence type="ECO:0000259" key="2">
    <source>
        <dbReference type="Pfam" id="PF13649"/>
    </source>
</evidence>
<dbReference type="PANTHER" id="PTHR43591">
    <property type="entry name" value="METHYLTRANSFERASE"/>
    <property type="match status" value="1"/>
</dbReference>
<gene>
    <name evidence="4" type="ORF">K489DRAFT_307019</name>
</gene>
<dbReference type="Gene3D" id="3.40.50.150">
    <property type="entry name" value="Vaccinia Virus protein VP39"/>
    <property type="match status" value="1"/>
</dbReference>
<dbReference type="SUPFAM" id="SSF53335">
    <property type="entry name" value="S-adenosyl-L-methionine-dependent methyltransferases"/>
    <property type="match status" value="1"/>
</dbReference>
<dbReference type="InterPro" id="IPR041698">
    <property type="entry name" value="Methyltransf_25"/>
</dbReference>
<name>A0A6J3M8E4_9PEZI</name>